<dbReference type="NCBIfam" id="TIGR01643">
    <property type="entry name" value="YD_repeat_2x"/>
    <property type="match status" value="8"/>
</dbReference>
<dbReference type="Proteomes" id="UP000264006">
    <property type="component" value="Chromosome"/>
</dbReference>
<dbReference type="PANTHER" id="PTHR32305:SF15">
    <property type="entry name" value="PROTEIN RHSA-RELATED"/>
    <property type="match status" value="1"/>
</dbReference>
<organism evidence="4 5">
    <name type="scientific">Euzebya pacifica</name>
    <dbReference type="NCBI Taxonomy" id="1608957"/>
    <lineage>
        <taxon>Bacteria</taxon>
        <taxon>Bacillati</taxon>
        <taxon>Actinomycetota</taxon>
        <taxon>Nitriliruptoria</taxon>
        <taxon>Euzebyales</taxon>
    </lineage>
</organism>
<dbReference type="OrthoDB" id="3881096at2"/>
<feature type="domain" description="Teneurin-like YD-shell" evidence="3">
    <location>
        <begin position="1210"/>
        <end position="1321"/>
    </location>
</feature>
<evidence type="ECO:0000313" key="4">
    <source>
        <dbReference type="EMBL" id="AXV06373.1"/>
    </source>
</evidence>
<keyword evidence="5" id="KW-1185">Reference proteome</keyword>
<dbReference type="KEGG" id="euz:DVS28_a1682"/>
<dbReference type="InterPro" id="IPR031325">
    <property type="entry name" value="RHS_repeat"/>
</dbReference>
<dbReference type="InterPro" id="IPR022385">
    <property type="entry name" value="Rhs_assc_core"/>
</dbReference>
<dbReference type="Pfam" id="PF25023">
    <property type="entry name" value="TEN_YD-shell"/>
    <property type="match status" value="3"/>
</dbReference>
<feature type="compositionally biased region" description="Polar residues" evidence="2">
    <location>
        <begin position="795"/>
        <end position="807"/>
    </location>
</feature>
<evidence type="ECO:0000259" key="3">
    <source>
        <dbReference type="Pfam" id="PF25023"/>
    </source>
</evidence>
<feature type="domain" description="Teneurin-like YD-shell" evidence="3">
    <location>
        <begin position="804"/>
        <end position="936"/>
    </location>
</feature>
<keyword evidence="1" id="KW-0677">Repeat</keyword>
<dbReference type="Pfam" id="PF05593">
    <property type="entry name" value="RHS_repeat"/>
    <property type="match status" value="3"/>
</dbReference>
<feature type="region of interest" description="Disordered" evidence="2">
    <location>
        <begin position="791"/>
        <end position="811"/>
    </location>
</feature>
<sequence>MAEGLAEPVVEVVAERGEFSKVWEMSDGSQAVQVTQVPLHVRTGEGWVDVDASVTARPDGSFVAAGLPVGVELPAEARGPVRVVDGEVSVAFALTAAGGPGRAERAVAASQGRAEADRGGVAYAGVAAGVSLVYRPFVGGVKEAIVLEGPDAPTSFVFDVATVGLELVADERGVRLVDADGQVRFIVAPPFMEDAAGVRSDGVELRLDGRGRVVQTITDTDWLADPGRVWPVTVDPTVSSTAWTTDCQLHEDAPSLTDCGSATGVIGDDGTGEHRMIYHFGLHGVFDEPVQVIQNAAIRLTRTTVSPGSATDALEAFALTAPFDPGWVSWNNRENGQAWGSPGGDFGPREYGTAVSNPGEEVGISVDRHVQQWLDGPATDNYGILLKTDDSDYYRVHTEEATDPAVWPSLWIRYNPLFGIKDQYGLESFTLSERRDAHVNLASGNLTVRETDVDLVGVAGHDARVVRQYDSRFDTRTHAAGGTFGPWWNAGWNWQVLPSDGVRLEAGESGDRWLVAGAQWHFPYNSVSGGWDSPEGSDLALHQLGSGEFLLTFVRSGEVWTFSAGGILDTMVDRHGNAITMGYATSGYDRPTTMTDSRGQTTSFDYSSNTWNEDLTGYTDPAGRSYGFTYTGDAEIETFTDPDGNVTTYTYDNDHNLTGIEDAEGNHTLFDYDTDGRVVELVRVDDPVGMTGPTWLFDYSTAWETVVTDPNGHDTTYAFDRQGRITEVEDALGRDRQTSWTASASVASFSDLDGNATINTYSTDARYNLESVELPTGAQTAFAYTDTDNPYAPSAVTSPQGNTTSIDYDSLGRPVTITDPTTACSGAACTQTISYNADGTIDSVTDPNGNVTDYTYNSDGELIRIDHPAPRADVSLTYDSIGRPVTVTDGNGITTTYGYDRHDRVVSVDHPTDPDLTYTYDDVGNRTGRTDATGTTTTTYDDIYRIIGETSPGSVTTSYAYDDAGNLTSLTDLAGTVSYTYNDANEVVSVTEPGSVTTTISYTTNGQPDQTSLPNGWTIDRDYDTSGRLVGVTAGDGTAVEVDRSYDYHDGTGDTALVHAETDGVAGQTFYYTYDQLERLDGMYTSSATVHHYSYDPAGNRLTHNDGGSTTIFSYNAANQLTNAGGVTVSHDGQGNLTATSAGDAYTYDEANRPVSITAGGTGPLAATYWGDTAVGRATLGSTSYVTSLLGVTAQTTGSTTVGYTRLPDGQVLSRREGTDIHYLLPDRLGSTQALVDDGGTVTTRYAYSPYGQTSVTAVTAGHVDQPFRFAGQHQDPTGLYKMGLRYYNPDQARWTQPDPALSLTALPFANTYTYVGNNPINGIDPTGAACSGLEWAGIVFGVAGILATGGYGATLLAGAYAGYGTGYCTA</sequence>
<evidence type="ECO:0000256" key="1">
    <source>
        <dbReference type="ARBA" id="ARBA00022737"/>
    </source>
</evidence>
<dbReference type="InterPro" id="IPR050708">
    <property type="entry name" value="T6SS_VgrG/RHS"/>
</dbReference>
<protein>
    <submittedName>
        <fullName evidence="4">Secreted protein</fullName>
    </submittedName>
</protein>
<dbReference type="InterPro" id="IPR056823">
    <property type="entry name" value="TEN-like_YD-shell"/>
</dbReference>
<name>A0A346XVX6_9ACTN</name>
<evidence type="ECO:0000313" key="5">
    <source>
        <dbReference type="Proteomes" id="UP000264006"/>
    </source>
</evidence>
<dbReference type="InterPro" id="IPR006530">
    <property type="entry name" value="YD"/>
</dbReference>
<dbReference type="PANTHER" id="PTHR32305">
    <property type="match status" value="1"/>
</dbReference>
<accession>A0A346XVX6</accession>
<dbReference type="NCBIfam" id="TIGR03696">
    <property type="entry name" value="Rhs_assc_core"/>
    <property type="match status" value="1"/>
</dbReference>
<dbReference type="EMBL" id="CP031165">
    <property type="protein sequence ID" value="AXV06373.1"/>
    <property type="molecule type" value="Genomic_DNA"/>
</dbReference>
<evidence type="ECO:0000256" key="2">
    <source>
        <dbReference type="SAM" id="MobiDB-lite"/>
    </source>
</evidence>
<gene>
    <name evidence="4" type="ORF">DVS28_a1682</name>
</gene>
<reference evidence="4 5" key="1">
    <citation type="submission" date="2018-09" db="EMBL/GenBank/DDBJ databases">
        <title>Complete genome sequence of Euzebya sp. DY32-46 isolated from seawater of Pacific Ocean.</title>
        <authorList>
            <person name="Xu L."/>
            <person name="Wu Y.-H."/>
            <person name="Xu X.-W."/>
        </authorList>
    </citation>
    <scope>NUCLEOTIDE SEQUENCE [LARGE SCALE GENOMIC DNA]</scope>
    <source>
        <strain evidence="4 5">DY32-46</strain>
    </source>
</reference>
<proteinExistence type="predicted"/>
<feature type="domain" description="Teneurin-like YD-shell" evidence="3">
    <location>
        <begin position="1063"/>
        <end position="1150"/>
    </location>
</feature>
<dbReference type="Gene3D" id="2.180.10.10">
    <property type="entry name" value="RHS repeat-associated core"/>
    <property type="match status" value="3"/>
</dbReference>